<feature type="binding site" evidence="11">
    <location>
        <position position="9"/>
    </location>
    <ligand>
        <name>S-adenosyl-L-methionine</name>
        <dbReference type="ChEBI" id="CHEBI:59789"/>
    </ligand>
</feature>
<evidence type="ECO:0000256" key="5">
    <source>
        <dbReference type="ARBA" id="ARBA00022481"/>
    </source>
</evidence>
<feature type="binding site" evidence="11">
    <location>
        <begin position="112"/>
        <end position="113"/>
    </location>
    <ligand>
        <name>S-adenosyl-L-methionine</name>
        <dbReference type="ChEBI" id="CHEBI:59789"/>
    </ligand>
</feature>
<dbReference type="GO" id="GO:0017183">
    <property type="term" value="P:protein histidyl modification to diphthamide"/>
    <property type="evidence" value="ECO:0007669"/>
    <property type="project" value="UniProtKB-UniPathway"/>
</dbReference>
<reference evidence="13 14" key="1">
    <citation type="submission" date="2014-04" db="EMBL/GenBank/DDBJ databases">
        <authorList>
            <consortium name="DOE Joint Genome Institute"/>
            <person name="Kuo A."/>
            <person name="Kohler A."/>
            <person name="Nagy L.G."/>
            <person name="Floudas D."/>
            <person name="Copeland A."/>
            <person name="Barry K.W."/>
            <person name="Cichocki N."/>
            <person name="Veneault-Fourrey C."/>
            <person name="LaButti K."/>
            <person name="Lindquist E.A."/>
            <person name="Lipzen A."/>
            <person name="Lundell T."/>
            <person name="Morin E."/>
            <person name="Murat C."/>
            <person name="Sun H."/>
            <person name="Tunlid A."/>
            <person name="Henrissat B."/>
            <person name="Grigoriev I.V."/>
            <person name="Hibbett D.S."/>
            <person name="Martin F."/>
            <person name="Nordberg H.P."/>
            <person name="Cantor M.N."/>
            <person name="Hua S.X."/>
        </authorList>
    </citation>
    <scope>NUCLEOTIDE SEQUENCE [LARGE SCALE GENOMIC DNA]</scope>
    <source>
        <strain evidence="13 14">Foug A</strain>
    </source>
</reference>
<sequence length="292" mass="32600">MLYIIGLGLCDEKDITMRGLEAIKSSSRVYLEAYTSILMVSKERLEAFYEKEIIVADRDMVETQADDILHGADKEDVSLLVVGDPFGATTHIDIVLRARSSNIPVRVIHNASIMNAVGACGLQLYNFGQTVSLVFFTDTWKPDSFYDRVRENAGLGLHTLVLLDIKVKEQSEENLARGRKVYEPPRYMSIPQAVSQLLEIESLRLENVLCPKTTLAIALSRVGGDADSQRIVCGTLEELGQQPPEIFGEPLHSLVIVGKRLHHLEVEYAEAYAVCKEAWRNVAKEEYGCTLD</sequence>
<keyword evidence="14" id="KW-1185">Reference proteome</keyword>
<dbReference type="FunFam" id="3.30.950.10:FF:000004">
    <property type="entry name" value="Diphthine synthase putative"/>
    <property type="match status" value="1"/>
</dbReference>
<dbReference type="PANTHER" id="PTHR10882">
    <property type="entry name" value="DIPHTHINE SYNTHASE"/>
    <property type="match status" value="1"/>
</dbReference>
<organism evidence="13 14">
    <name type="scientific">Scleroderma citrinum Foug A</name>
    <dbReference type="NCBI Taxonomy" id="1036808"/>
    <lineage>
        <taxon>Eukaryota</taxon>
        <taxon>Fungi</taxon>
        <taxon>Dikarya</taxon>
        <taxon>Basidiomycota</taxon>
        <taxon>Agaricomycotina</taxon>
        <taxon>Agaricomycetes</taxon>
        <taxon>Agaricomycetidae</taxon>
        <taxon>Boletales</taxon>
        <taxon>Sclerodermatineae</taxon>
        <taxon>Sclerodermataceae</taxon>
        <taxon>Scleroderma</taxon>
    </lineage>
</organism>
<keyword evidence="7" id="KW-0808">Transferase</keyword>
<evidence type="ECO:0000259" key="12">
    <source>
        <dbReference type="Pfam" id="PF00590"/>
    </source>
</evidence>
<dbReference type="Gene3D" id="3.30.950.10">
    <property type="entry name" value="Methyltransferase, Cobalt-precorrin-4 Transmethylase, Domain 2"/>
    <property type="match status" value="1"/>
</dbReference>
<feature type="domain" description="Tetrapyrrole methylase" evidence="12">
    <location>
        <begin position="1"/>
        <end position="190"/>
    </location>
</feature>
<dbReference type="PIRSF" id="PIRSF036432">
    <property type="entry name" value="Diphthine_synth"/>
    <property type="match status" value="1"/>
</dbReference>
<evidence type="ECO:0000256" key="2">
    <source>
        <dbReference type="ARBA" id="ARBA00005156"/>
    </source>
</evidence>
<dbReference type="InParanoid" id="A0A0C3EE03"/>
<proteinExistence type="inferred from homology"/>
<keyword evidence="5" id="KW-0488">Methylation</keyword>
<dbReference type="EC" id="2.1.1.314" evidence="4"/>
<keyword evidence="8 11" id="KW-0949">S-adenosyl-L-methionine</keyword>
<comment type="function">
    <text evidence="1">S-adenosyl-L-methionine-dependent methyltransferase that catalyzes four methylations of the modified target histidine residue in translation elongation factor 2 (EF-2), to form an intermediate called diphthine methyl ester. The four successive methylation reactions represent the second step of diphthamide biosynthesis.</text>
</comment>
<dbReference type="InterPro" id="IPR014777">
    <property type="entry name" value="4pyrrole_Mease_sub1"/>
</dbReference>
<feature type="binding site" evidence="11">
    <location>
        <position position="163"/>
    </location>
    <ligand>
        <name>S-adenosyl-L-methionine</name>
        <dbReference type="ChEBI" id="CHEBI:59789"/>
    </ligand>
</feature>
<dbReference type="InterPro" id="IPR014776">
    <property type="entry name" value="4pyrrole_Mease_sub2"/>
</dbReference>
<dbReference type="InterPro" id="IPR000878">
    <property type="entry name" value="4pyrrol_Mease"/>
</dbReference>
<protein>
    <recommendedName>
        <fullName evidence="4">diphthine methyl ester synthase</fullName>
        <ecNumber evidence="4">2.1.1.314</ecNumber>
    </recommendedName>
</protein>
<gene>
    <name evidence="13" type="ORF">SCLCIDRAFT_22017</name>
</gene>
<feature type="binding site" evidence="11">
    <location>
        <position position="252"/>
    </location>
    <ligand>
        <name>S-adenosyl-L-methionine</name>
        <dbReference type="ChEBI" id="CHEBI:59789"/>
    </ligand>
</feature>
<dbReference type="OrthoDB" id="2516at2759"/>
<dbReference type="FunFam" id="3.40.1010.10:FF:000004">
    <property type="entry name" value="Putative diphthine synthase"/>
    <property type="match status" value="1"/>
</dbReference>
<dbReference type="GO" id="GO:0032259">
    <property type="term" value="P:methylation"/>
    <property type="evidence" value="ECO:0007669"/>
    <property type="project" value="UniProtKB-KW"/>
</dbReference>
<dbReference type="Gene3D" id="3.40.1010.10">
    <property type="entry name" value="Cobalt-precorrin-4 Transmethylase, Domain 1"/>
    <property type="match status" value="1"/>
</dbReference>
<reference evidence="14" key="2">
    <citation type="submission" date="2015-01" db="EMBL/GenBank/DDBJ databases">
        <title>Evolutionary Origins and Diversification of the Mycorrhizal Mutualists.</title>
        <authorList>
            <consortium name="DOE Joint Genome Institute"/>
            <consortium name="Mycorrhizal Genomics Consortium"/>
            <person name="Kohler A."/>
            <person name="Kuo A."/>
            <person name="Nagy L.G."/>
            <person name="Floudas D."/>
            <person name="Copeland A."/>
            <person name="Barry K.W."/>
            <person name="Cichocki N."/>
            <person name="Veneault-Fourrey C."/>
            <person name="LaButti K."/>
            <person name="Lindquist E.A."/>
            <person name="Lipzen A."/>
            <person name="Lundell T."/>
            <person name="Morin E."/>
            <person name="Murat C."/>
            <person name="Riley R."/>
            <person name="Ohm R."/>
            <person name="Sun H."/>
            <person name="Tunlid A."/>
            <person name="Henrissat B."/>
            <person name="Grigoriev I.V."/>
            <person name="Hibbett D.S."/>
            <person name="Martin F."/>
        </authorList>
    </citation>
    <scope>NUCLEOTIDE SEQUENCE [LARGE SCALE GENOMIC DNA]</scope>
    <source>
        <strain evidence="14">Foug A</strain>
    </source>
</reference>
<evidence type="ECO:0000256" key="4">
    <source>
        <dbReference type="ARBA" id="ARBA00011927"/>
    </source>
</evidence>
<keyword evidence="6" id="KW-0489">Methyltransferase</keyword>
<dbReference type="SUPFAM" id="SSF53790">
    <property type="entry name" value="Tetrapyrrole methylase"/>
    <property type="match status" value="1"/>
</dbReference>
<evidence type="ECO:0000256" key="3">
    <source>
        <dbReference type="ARBA" id="ARBA00006729"/>
    </source>
</evidence>
<dbReference type="AlphaFoldDB" id="A0A0C3EE03"/>
<comment type="pathway">
    <text evidence="2">Protein modification; peptidyl-diphthamide biosynthesis.</text>
</comment>
<dbReference type="InterPro" id="IPR035996">
    <property type="entry name" value="4pyrrol_Methylase_sf"/>
</dbReference>
<dbReference type="InterPro" id="IPR004551">
    <property type="entry name" value="Dphthn_synthase"/>
</dbReference>
<name>A0A0C3EE03_9AGAM</name>
<evidence type="ECO:0000313" key="14">
    <source>
        <dbReference type="Proteomes" id="UP000053989"/>
    </source>
</evidence>
<evidence type="ECO:0000256" key="6">
    <source>
        <dbReference type="ARBA" id="ARBA00022603"/>
    </source>
</evidence>
<comment type="similarity">
    <text evidence="3">Belongs to the diphthine synthase family.</text>
</comment>
<evidence type="ECO:0000256" key="1">
    <source>
        <dbReference type="ARBA" id="ARBA00004006"/>
    </source>
</evidence>
<evidence type="ECO:0000256" key="7">
    <source>
        <dbReference type="ARBA" id="ARBA00022679"/>
    </source>
</evidence>
<evidence type="ECO:0000313" key="13">
    <source>
        <dbReference type="EMBL" id="KIM66126.1"/>
    </source>
</evidence>
<comment type="similarity">
    <text evidence="9">In the N-terminal section; belongs to the precorrin methyltransferase family.</text>
</comment>
<dbReference type="NCBIfam" id="TIGR00522">
    <property type="entry name" value="dph5"/>
    <property type="match status" value="1"/>
</dbReference>
<accession>A0A0C3EE03</accession>
<feature type="binding site" evidence="11">
    <location>
        <position position="87"/>
    </location>
    <ligand>
        <name>S-adenosyl-L-methionine</name>
        <dbReference type="ChEBI" id="CHEBI:59789"/>
    </ligand>
</feature>
<evidence type="ECO:0000256" key="10">
    <source>
        <dbReference type="ARBA" id="ARBA00048752"/>
    </source>
</evidence>
<dbReference type="UniPathway" id="UPA00559"/>
<dbReference type="CDD" id="cd11647">
    <property type="entry name" value="DHP5_DphB"/>
    <property type="match status" value="1"/>
</dbReference>
<dbReference type="EMBL" id="KN822018">
    <property type="protein sequence ID" value="KIM66126.1"/>
    <property type="molecule type" value="Genomic_DNA"/>
</dbReference>
<feature type="binding site" evidence="11">
    <location>
        <position position="222"/>
    </location>
    <ligand>
        <name>S-adenosyl-L-methionine</name>
        <dbReference type="ChEBI" id="CHEBI:59789"/>
    </ligand>
</feature>
<dbReference type="FunCoup" id="A0A0C3EE03">
    <property type="interactions" value="666"/>
</dbReference>
<dbReference type="HOGENOM" id="CLU_066040_1_0_1"/>
<feature type="binding site" evidence="11">
    <location>
        <position position="84"/>
    </location>
    <ligand>
        <name>S-adenosyl-L-methionine</name>
        <dbReference type="ChEBI" id="CHEBI:59789"/>
    </ligand>
</feature>
<comment type="catalytic activity">
    <reaction evidence="10">
        <text>2-[(3S)-amino-3-carboxypropyl]-L-histidyl-[translation elongation factor 2] + 4 S-adenosyl-L-methionine = diphthine methyl ester-[translation elongation factor 2] + 4 S-adenosyl-L-homocysteine + 3 H(+)</text>
        <dbReference type="Rhea" id="RHEA:42652"/>
        <dbReference type="Rhea" id="RHEA-COMP:9749"/>
        <dbReference type="Rhea" id="RHEA-COMP:10173"/>
        <dbReference type="ChEBI" id="CHEBI:15378"/>
        <dbReference type="ChEBI" id="CHEBI:57856"/>
        <dbReference type="ChEBI" id="CHEBI:59789"/>
        <dbReference type="ChEBI" id="CHEBI:73995"/>
        <dbReference type="ChEBI" id="CHEBI:79005"/>
        <dbReference type="EC" id="2.1.1.314"/>
    </reaction>
</comment>
<evidence type="ECO:0000256" key="11">
    <source>
        <dbReference type="PIRSR" id="PIRSR036432-1"/>
    </source>
</evidence>
<dbReference type="Proteomes" id="UP000053989">
    <property type="component" value="Unassembled WGS sequence"/>
</dbReference>
<dbReference type="HAMAP" id="MF_01084">
    <property type="entry name" value="Diphthine_synth"/>
    <property type="match status" value="1"/>
</dbReference>
<dbReference type="STRING" id="1036808.A0A0C3EE03"/>
<dbReference type="Pfam" id="PF00590">
    <property type="entry name" value="TP_methylase"/>
    <property type="match status" value="1"/>
</dbReference>
<evidence type="ECO:0000256" key="9">
    <source>
        <dbReference type="ARBA" id="ARBA00035662"/>
    </source>
</evidence>
<evidence type="ECO:0000256" key="8">
    <source>
        <dbReference type="ARBA" id="ARBA00022691"/>
    </source>
</evidence>
<dbReference type="PANTHER" id="PTHR10882:SF0">
    <property type="entry name" value="DIPHTHINE METHYL ESTER SYNTHASE"/>
    <property type="match status" value="1"/>
</dbReference>
<dbReference type="GO" id="GO:0141133">
    <property type="term" value="F:diphthine methyl ester synthase activity"/>
    <property type="evidence" value="ECO:0007669"/>
    <property type="project" value="UniProtKB-EC"/>
</dbReference>